<evidence type="ECO:0000259" key="3">
    <source>
        <dbReference type="Pfam" id="PF13439"/>
    </source>
</evidence>
<dbReference type="PANTHER" id="PTHR45947">
    <property type="entry name" value="SULFOQUINOVOSYL TRANSFERASE SQD2"/>
    <property type="match status" value="1"/>
</dbReference>
<gene>
    <name evidence="4" type="ORF">KDL28_23740</name>
</gene>
<reference evidence="4" key="1">
    <citation type="submission" date="2021-04" db="EMBL/GenBank/DDBJ databases">
        <title>Pseudonocardia sp. nov., isolated from sandy soil of mangrove forest.</title>
        <authorList>
            <person name="Zan Z."/>
            <person name="Huang R."/>
            <person name="Liu W."/>
        </authorList>
    </citation>
    <scope>NUCLEOTIDE SEQUENCE</scope>
    <source>
        <strain evidence="4">S2-4</strain>
    </source>
</reference>
<dbReference type="Proteomes" id="UP001165283">
    <property type="component" value="Unassembled WGS sequence"/>
</dbReference>
<comment type="caution">
    <text evidence="4">The sequence shown here is derived from an EMBL/GenBank/DDBJ whole genome shotgun (WGS) entry which is preliminary data.</text>
</comment>
<dbReference type="InterPro" id="IPR050194">
    <property type="entry name" value="Glycosyltransferase_grp1"/>
</dbReference>
<dbReference type="Pfam" id="PF13439">
    <property type="entry name" value="Glyco_transf_4"/>
    <property type="match status" value="1"/>
</dbReference>
<evidence type="ECO:0000256" key="1">
    <source>
        <dbReference type="ARBA" id="ARBA00022676"/>
    </source>
</evidence>
<dbReference type="RefSeq" id="WP_252441728.1">
    <property type="nucleotide sequence ID" value="NZ_JAGSOV010000050.1"/>
</dbReference>
<keyword evidence="2" id="KW-0808">Transferase</keyword>
<evidence type="ECO:0000313" key="4">
    <source>
        <dbReference type="EMBL" id="MCO1658078.1"/>
    </source>
</evidence>
<dbReference type="EMBL" id="JAGSOV010000050">
    <property type="protein sequence ID" value="MCO1658078.1"/>
    <property type="molecule type" value="Genomic_DNA"/>
</dbReference>
<feature type="domain" description="Glycosyltransferase subfamily 4-like N-terminal" evidence="3">
    <location>
        <begin position="22"/>
        <end position="186"/>
    </location>
</feature>
<accession>A0ABT1A4Z2</accession>
<protein>
    <submittedName>
        <fullName evidence="4">Glycosyltransferase family 4 protein</fullName>
    </submittedName>
</protein>
<dbReference type="Gene3D" id="3.40.50.2000">
    <property type="entry name" value="Glycogen Phosphorylase B"/>
    <property type="match status" value="2"/>
</dbReference>
<proteinExistence type="predicted"/>
<dbReference type="Pfam" id="PF13692">
    <property type="entry name" value="Glyco_trans_1_4"/>
    <property type="match status" value="1"/>
</dbReference>
<dbReference type="CDD" id="cd03801">
    <property type="entry name" value="GT4_PimA-like"/>
    <property type="match status" value="1"/>
</dbReference>
<keyword evidence="5" id="KW-1185">Reference proteome</keyword>
<evidence type="ECO:0000256" key="2">
    <source>
        <dbReference type="ARBA" id="ARBA00022679"/>
    </source>
</evidence>
<organism evidence="4 5">
    <name type="scientific">Pseudonocardia humida</name>
    <dbReference type="NCBI Taxonomy" id="2800819"/>
    <lineage>
        <taxon>Bacteria</taxon>
        <taxon>Bacillati</taxon>
        <taxon>Actinomycetota</taxon>
        <taxon>Actinomycetes</taxon>
        <taxon>Pseudonocardiales</taxon>
        <taxon>Pseudonocardiaceae</taxon>
        <taxon>Pseudonocardia</taxon>
    </lineage>
</organism>
<name>A0ABT1A4Z2_9PSEU</name>
<dbReference type="SUPFAM" id="SSF53756">
    <property type="entry name" value="UDP-Glycosyltransferase/glycogen phosphorylase"/>
    <property type="match status" value="1"/>
</dbReference>
<keyword evidence="1" id="KW-0328">Glycosyltransferase</keyword>
<dbReference type="PANTHER" id="PTHR45947:SF3">
    <property type="entry name" value="SULFOQUINOVOSYL TRANSFERASE SQD2"/>
    <property type="match status" value="1"/>
</dbReference>
<sequence>MAERVHAGAVVKILHVIDNFGYGGAELLLATLNGVAAEAGLDLSVACLGPRTPERSVTLPLLTDAGLDPRFIGVHRLLDPAALWKIRRTIRESGCDVVHAHLGYAGILVPPAARLAGVPCVTTLHHEPPPWQPRADRIKEWLWVRSAERGAALVWVSEAARTAGAKVVPPRRKTWRVLHNGVDLSRFTPDGTRALPADIDVPPGAPVVTVVAALREPKGHEVALRAWPRVREKVPGAVLLIVGHGPHEAALRAAAGAGVVFAGSRTDVPQILAGSTMALLPSLTEALPTTLIEAAASGLAVVATTVGGTAETVEHGRTGLLVPPGDPDALADAVVELLLDPDRRTGYGSAGRRLAEDRFDLRRWVRNLAELYTDAITGPSPTSRGAVAP</sequence>
<dbReference type="InterPro" id="IPR028098">
    <property type="entry name" value="Glyco_trans_4-like_N"/>
</dbReference>
<evidence type="ECO:0000313" key="5">
    <source>
        <dbReference type="Proteomes" id="UP001165283"/>
    </source>
</evidence>